<name>B7Q105_IXOSC</name>
<protein>
    <recommendedName>
        <fullName evidence="5">Secreted protein</fullName>
    </recommendedName>
</protein>
<dbReference type="EMBL" id="ABJB010844799">
    <property type="status" value="NOT_ANNOTATED_CDS"/>
    <property type="molecule type" value="Genomic_DNA"/>
</dbReference>
<reference evidence="2 4" key="1">
    <citation type="submission" date="2008-03" db="EMBL/GenBank/DDBJ databases">
        <title>Annotation of Ixodes scapularis.</title>
        <authorList>
            <consortium name="Ixodes scapularis Genome Project Consortium"/>
            <person name="Caler E."/>
            <person name="Hannick L.I."/>
            <person name="Bidwell S."/>
            <person name="Joardar V."/>
            <person name="Thiagarajan M."/>
            <person name="Amedeo P."/>
            <person name="Galinsky K.J."/>
            <person name="Schobel S."/>
            <person name="Inman J."/>
            <person name="Hostetler J."/>
            <person name="Miller J."/>
            <person name="Hammond M."/>
            <person name="Megy K."/>
            <person name="Lawson D."/>
            <person name="Kodira C."/>
            <person name="Sutton G."/>
            <person name="Meyer J."/>
            <person name="Hill C.A."/>
            <person name="Birren B."/>
            <person name="Nene V."/>
            <person name="Collins F."/>
            <person name="Alarcon-Chaidez F."/>
            <person name="Wikel S."/>
            <person name="Strausberg R."/>
        </authorList>
    </citation>
    <scope>NUCLEOTIDE SEQUENCE [LARGE SCALE GENOMIC DNA]</scope>
    <source>
        <strain evidence="4">Wikel</strain>
        <strain evidence="2">Wikel colony</strain>
    </source>
</reference>
<organism>
    <name type="scientific">Ixodes scapularis</name>
    <name type="common">Black-legged tick</name>
    <name type="synonym">Deer tick</name>
    <dbReference type="NCBI Taxonomy" id="6945"/>
    <lineage>
        <taxon>Eukaryota</taxon>
        <taxon>Metazoa</taxon>
        <taxon>Ecdysozoa</taxon>
        <taxon>Arthropoda</taxon>
        <taxon>Chelicerata</taxon>
        <taxon>Arachnida</taxon>
        <taxon>Acari</taxon>
        <taxon>Parasitiformes</taxon>
        <taxon>Ixodida</taxon>
        <taxon>Ixodoidea</taxon>
        <taxon>Ixodidae</taxon>
        <taxon>Ixodinae</taxon>
        <taxon>Ixodes</taxon>
    </lineage>
</organism>
<sequence length="61" mass="6838">MGKTLQLVIFLVVVLLAAQHINNAFGLKIESRVKNTIGCGIKVTIKYFFKSTNMDIIRLSQ</sequence>
<evidence type="ECO:0008006" key="5">
    <source>
        <dbReference type="Google" id="ProtNLM"/>
    </source>
</evidence>
<dbReference type="Proteomes" id="UP000001555">
    <property type="component" value="Unassembled WGS sequence"/>
</dbReference>
<dbReference type="VEuPathDB" id="VectorBase:ISCW009286"/>
<evidence type="ECO:0000313" key="4">
    <source>
        <dbReference type="Proteomes" id="UP000001555"/>
    </source>
</evidence>
<evidence type="ECO:0000313" key="2">
    <source>
        <dbReference type="EMBL" id="EEC12527.1"/>
    </source>
</evidence>
<reference evidence="3" key="2">
    <citation type="submission" date="2020-05" db="UniProtKB">
        <authorList>
            <consortium name="EnsemblMetazoa"/>
        </authorList>
    </citation>
    <scope>IDENTIFICATION</scope>
    <source>
        <strain evidence="3">wikel</strain>
    </source>
</reference>
<gene>
    <name evidence="2" type="ORF">IscW_ISCW009286</name>
</gene>
<dbReference type="PaxDb" id="6945-B7Q105"/>
<keyword evidence="1" id="KW-0732">Signal</keyword>
<dbReference type="AlphaFoldDB" id="B7Q105"/>
<proteinExistence type="predicted"/>
<dbReference type="HOGENOM" id="CLU_2910739_0_0_1"/>
<feature type="signal peptide" evidence="1">
    <location>
        <begin position="1"/>
        <end position="26"/>
    </location>
</feature>
<evidence type="ECO:0000256" key="1">
    <source>
        <dbReference type="SAM" id="SignalP"/>
    </source>
</evidence>
<dbReference type="VEuPathDB" id="VectorBase:ISCI009286"/>
<dbReference type="EnsemblMetazoa" id="ISCW009286-RA">
    <property type="protein sequence ID" value="ISCW009286-PA"/>
    <property type="gene ID" value="ISCW009286"/>
</dbReference>
<accession>B7Q105</accession>
<feature type="chain" id="PRO_5014568194" description="Secreted protein" evidence="1">
    <location>
        <begin position="27"/>
        <end position="61"/>
    </location>
</feature>
<keyword evidence="4" id="KW-1185">Reference proteome</keyword>
<dbReference type="EMBL" id="DS835162">
    <property type="protein sequence ID" value="EEC12527.1"/>
    <property type="molecule type" value="Genomic_DNA"/>
</dbReference>
<dbReference type="InParanoid" id="B7Q105"/>
<evidence type="ECO:0000313" key="3">
    <source>
        <dbReference type="EnsemblMetazoa" id="ISCW009286-PA"/>
    </source>
</evidence>